<dbReference type="RefSeq" id="WP_164819806.1">
    <property type="nucleotide sequence ID" value="NZ_JAROBY010000030.1"/>
</dbReference>
<protein>
    <submittedName>
        <fullName evidence="1">Uncharacterized protein</fullName>
    </submittedName>
</protein>
<gene>
    <name evidence="1" type="ORF">P5G65_18080</name>
</gene>
<accession>A0ABU6DG31</accession>
<organism evidence="1 2">
    <name type="scientific">Paenibacillus chondroitinus</name>
    <dbReference type="NCBI Taxonomy" id="59842"/>
    <lineage>
        <taxon>Bacteria</taxon>
        <taxon>Bacillati</taxon>
        <taxon>Bacillota</taxon>
        <taxon>Bacilli</taxon>
        <taxon>Bacillales</taxon>
        <taxon>Paenibacillaceae</taxon>
        <taxon>Paenibacillus</taxon>
    </lineage>
</organism>
<reference evidence="1 2" key="1">
    <citation type="submission" date="2023-03" db="EMBL/GenBank/DDBJ databases">
        <title>Bacillus Genome Sequencing.</title>
        <authorList>
            <person name="Dunlap C."/>
        </authorList>
    </citation>
    <scope>NUCLEOTIDE SEQUENCE [LARGE SCALE GENOMIC DNA]</scope>
    <source>
        <strain evidence="1 2">NRS-1351</strain>
    </source>
</reference>
<evidence type="ECO:0000313" key="2">
    <source>
        <dbReference type="Proteomes" id="UP001355653"/>
    </source>
</evidence>
<comment type="caution">
    <text evidence="1">The sequence shown here is derived from an EMBL/GenBank/DDBJ whole genome shotgun (WGS) entry which is preliminary data.</text>
</comment>
<name>A0ABU6DG31_9BACL</name>
<sequence>MRAGLLSESKNELMNSPVIQPLEKVDFVHSQKFLGSFFQKGRPLQGLEIAHIFGNLNNDITSKALIIGFAQVANAKAHRIVNRKIVSRWIALPDTKRSFGDFFCNLTIF</sequence>
<keyword evidence="2" id="KW-1185">Reference proteome</keyword>
<evidence type="ECO:0000313" key="1">
    <source>
        <dbReference type="EMBL" id="MEB4795812.1"/>
    </source>
</evidence>
<dbReference type="Proteomes" id="UP001355653">
    <property type="component" value="Unassembled WGS sequence"/>
</dbReference>
<dbReference type="EMBL" id="JAROBY010000030">
    <property type="protein sequence ID" value="MEB4795812.1"/>
    <property type="molecule type" value="Genomic_DNA"/>
</dbReference>
<proteinExistence type="predicted"/>